<accession>A9B879</accession>
<dbReference type="AlphaFoldDB" id="A9B879"/>
<dbReference type="BioCyc" id="HAUR316274:GHYA-3838-MONOMER"/>
<proteinExistence type="predicted"/>
<protein>
    <submittedName>
        <fullName evidence="2">Uncharacterized protein</fullName>
    </submittedName>
</protein>
<dbReference type="HOGENOM" id="CLU_1459430_0_0_0"/>
<keyword evidence="1" id="KW-0472">Membrane</keyword>
<dbReference type="KEGG" id="hau:Haur_3796"/>
<feature type="transmembrane region" description="Helical" evidence="1">
    <location>
        <begin position="80"/>
        <end position="102"/>
    </location>
</feature>
<keyword evidence="1" id="KW-1133">Transmembrane helix</keyword>
<dbReference type="Proteomes" id="UP000000787">
    <property type="component" value="Chromosome"/>
</dbReference>
<evidence type="ECO:0000256" key="1">
    <source>
        <dbReference type="SAM" id="Phobius"/>
    </source>
</evidence>
<gene>
    <name evidence="2" type="ordered locus">Haur_3796</name>
</gene>
<feature type="transmembrane region" description="Helical" evidence="1">
    <location>
        <begin position="12"/>
        <end position="35"/>
    </location>
</feature>
<organism evidence="2 3">
    <name type="scientific">Herpetosiphon aurantiacus (strain ATCC 23779 / DSM 785 / 114-95)</name>
    <dbReference type="NCBI Taxonomy" id="316274"/>
    <lineage>
        <taxon>Bacteria</taxon>
        <taxon>Bacillati</taxon>
        <taxon>Chloroflexota</taxon>
        <taxon>Chloroflexia</taxon>
        <taxon>Herpetosiphonales</taxon>
        <taxon>Herpetosiphonaceae</taxon>
        <taxon>Herpetosiphon</taxon>
    </lineage>
</organism>
<sequence>MPKFLHKFGQPRLIWLAFGVAMTQLVISNLLASLFHSWTRGYGLLDLGGGANAFSAKSSVTADLAYQLISNYGEYRSSHVWLIVPDMLLPIGVWLFFGLALLRLTRDVHGWQQWLPALASLYFFADYAENSCEALMLLQYPTQLPTVAMLWTWCFTLKNLAVGLNIGAIVLIFLWRWRQAQSKSR</sequence>
<feature type="transmembrane region" description="Helical" evidence="1">
    <location>
        <begin position="114"/>
        <end position="138"/>
    </location>
</feature>
<feature type="transmembrane region" description="Helical" evidence="1">
    <location>
        <begin position="150"/>
        <end position="175"/>
    </location>
</feature>
<dbReference type="EMBL" id="CP000875">
    <property type="protein sequence ID" value="ABX06432.1"/>
    <property type="molecule type" value="Genomic_DNA"/>
</dbReference>
<keyword evidence="1" id="KW-0812">Transmembrane</keyword>
<evidence type="ECO:0000313" key="3">
    <source>
        <dbReference type="Proteomes" id="UP000000787"/>
    </source>
</evidence>
<name>A9B879_HERA2</name>
<evidence type="ECO:0000313" key="2">
    <source>
        <dbReference type="EMBL" id="ABX06432.1"/>
    </source>
</evidence>
<dbReference type="InParanoid" id="A9B879"/>
<keyword evidence="3" id="KW-1185">Reference proteome</keyword>
<reference evidence="2 3" key="1">
    <citation type="journal article" date="2011" name="Stand. Genomic Sci.">
        <title>Complete genome sequence of the filamentous gliding predatory bacterium Herpetosiphon aurantiacus type strain (114-95(T)).</title>
        <authorList>
            <person name="Kiss H."/>
            <person name="Nett M."/>
            <person name="Domin N."/>
            <person name="Martin K."/>
            <person name="Maresca J.A."/>
            <person name="Copeland A."/>
            <person name="Lapidus A."/>
            <person name="Lucas S."/>
            <person name="Berry K.W."/>
            <person name="Glavina Del Rio T."/>
            <person name="Dalin E."/>
            <person name="Tice H."/>
            <person name="Pitluck S."/>
            <person name="Richardson P."/>
            <person name="Bruce D."/>
            <person name="Goodwin L."/>
            <person name="Han C."/>
            <person name="Detter J.C."/>
            <person name="Schmutz J."/>
            <person name="Brettin T."/>
            <person name="Land M."/>
            <person name="Hauser L."/>
            <person name="Kyrpides N.C."/>
            <person name="Ivanova N."/>
            <person name="Goker M."/>
            <person name="Woyke T."/>
            <person name="Klenk H.P."/>
            <person name="Bryant D.A."/>
        </authorList>
    </citation>
    <scope>NUCLEOTIDE SEQUENCE [LARGE SCALE GENOMIC DNA]</scope>
    <source>
        <strain evidence="3">ATCC 23779 / DSM 785 / 114-95</strain>
    </source>
</reference>